<comment type="similarity">
    <text evidence="2 6">Belongs to the PstS family.</text>
</comment>
<dbReference type="Gene3D" id="3.40.190.10">
    <property type="entry name" value="Periplasmic binding protein-like II"/>
    <property type="match status" value="2"/>
</dbReference>
<keyword evidence="7" id="KW-0732">Signal</keyword>
<protein>
    <recommendedName>
        <fullName evidence="6">Phosphate-binding protein</fullName>
    </recommendedName>
</protein>
<gene>
    <name evidence="9" type="primary">pstS</name>
    <name evidence="10" type="ORF">SMC5_01650</name>
    <name evidence="9" type="ORF">SMC6_01825</name>
</gene>
<comment type="caution">
    <text evidence="9">The sequence shown here is derived from an EMBL/GenBank/DDBJ whole genome shotgun (WGS) entry which is preliminary data.</text>
</comment>
<organism evidence="9 11">
    <name type="scientific">Candidatus Cryosericum odellii</name>
    <dbReference type="NCBI Taxonomy" id="2290917"/>
    <lineage>
        <taxon>Bacteria</taxon>
        <taxon>Pseudomonadati</taxon>
        <taxon>Caldisericota/Cryosericota group</taxon>
        <taxon>Candidatus Cryosericota</taxon>
        <taxon>Candidatus Cryosericia</taxon>
        <taxon>Candidatus Cryosericales</taxon>
        <taxon>Candidatus Cryosericaceae</taxon>
        <taxon>Candidatus Cryosericum</taxon>
    </lineage>
</organism>
<accession>A0A398DG82</accession>
<feature type="signal peptide" evidence="7">
    <location>
        <begin position="1"/>
        <end position="23"/>
    </location>
</feature>
<dbReference type="SUPFAM" id="SSF53850">
    <property type="entry name" value="Periplasmic binding protein-like II"/>
    <property type="match status" value="1"/>
</dbReference>
<dbReference type="InterPro" id="IPR050962">
    <property type="entry name" value="Phosphate-bind_PstS"/>
</dbReference>
<evidence type="ECO:0000313" key="12">
    <source>
        <dbReference type="Proteomes" id="UP000266489"/>
    </source>
</evidence>
<dbReference type="AlphaFoldDB" id="A0A398DG82"/>
<dbReference type="PROSITE" id="PS51257">
    <property type="entry name" value="PROKAR_LIPOPROTEIN"/>
    <property type="match status" value="1"/>
</dbReference>
<dbReference type="PANTHER" id="PTHR42996">
    <property type="entry name" value="PHOSPHATE-BINDING PROTEIN PSTS"/>
    <property type="match status" value="1"/>
</dbReference>
<dbReference type="CDD" id="cd13565">
    <property type="entry name" value="PBP2_PstS"/>
    <property type="match status" value="1"/>
</dbReference>
<feature type="domain" description="PBP" evidence="8">
    <location>
        <begin position="26"/>
        <end position="318"/>
    </location>
</feature>
<dbReference type="PIRSF" id="PIRSF002756">
    <property type="entry name" value="PstS"/>
    <property type="match status" value="1"/>
</dbReference>
<dbReference type="Proteomes" id="UP000266489">
    <property type="component" value="Unassembled WGS sequence"/>
</dbReference>
<dbReference type="GO" id="GO:0042301">
    <property type="term" value="F:phosphate ion binding"/>
    <property type="evidence" value="ECO:0007669"/>
    <property type="project" value="InterPro"/>
</dbReference>
<dbReference type="InterPro" id="IPR005673">
    <property type="entry name" value="ABC_phos-bd_PstS"/>
</dbReference>
<keyword evidence="4 6" id="KW-0813">Transport</keyword>
<accession>A0A398DTW1</accession>
<feature type="chain" id="PRO_5044587971" description="Phosphate-binding protein" evidence="7">
    <location>
        <begin position="24"/>
        <end position="354"/>
    </location>
</feature>
<dbReference type="EMBL" id="QXIT01000034">
    <property type="protein sequence ID" value="RIE10094.1"/>
    <property type="molecule type" value="Genomic_DNA"/>
</dbReference>
<evidence type="ECO:0000256" key="1">
    <source>
        <dbReference type="ARBA" id="ARBA00002841"/>
    </source>
</evidence>
<evidence type="ECO:0000313" key="11">
    <source>
        <dbReference type="Proteomes" id="UP000266260"/>
    </source>
</evidence>
<keyword evidence="5 6" id="KW-0592">Phosphate transport</keyword>
<dbReference type="EMBL" id="QXIU01000046">
    <property type="protein sequence ID" value="RIE14694.1"/>
    <property type="molecule type" value="Genomic_DNA"/>
</dbReference>
<evidence type="ECO:0000256" key="5">
    <source>
        <dbReference type="ARBA" id="ARBA00022592"/>
    </source>
</evidence>
<dbReference type="InterPro" id="IPR024370">
    <property type="entry name" value="PBP_domain"/>
</dbReference>
<comment type="function">
    <text evidence="1">Part of the ABC transporter complex PstSACB involved in phosphate import.</text>
</comment>
<evidence type="ECO:0000259" key="8">
    <source>
        <dbReference type="Pfam" id="PF12849"/>
    </source>
</evidence>
<dbReference type="OrthoDB" id="9783488at2"/>
<evidence type="ECO:0000256" key="3">
    <source>
        <dbReference type="ARBA" id="ARBA00011529"/>
    </source>
</evidence>
<name>A0A398DG82_9BACT</name>
<dbReference type="GO" id="GO:0043190">
    <property type="term" value="C:ATP-binding cassette (ABC) transporter complex"/>
    <property type="evidence" value="ECO:0007669"/>
    <property type="project" value="InterPro"/>
</dbReference>
<evidence type="ECO:0000256" key="2">
    <source>
        <dbReference type="ARBA" id="ARBA00008725"/>
    </source>
</evidence>
<keyword evidence="11" id="KW-1185">Reference proteome</keyword>
<evidence type="ECO:0000256" key="4">
    <source>
        <dbReference type="ARBA" id="ARBA00022448"/>
    </source>
</evidence>
<dbReference type="Proteomes" id="UP000266260">
    <property type="component" value="Unassembled WGS sequence"/>
</dbReference>
<evidence type="ECO:0000256" key="7">
    <source>
        <dbReference type="SAM" id="SignalP"/>
    </source>
</evidence>
<evidence type="ECO:0000313" key="10">
    <source>
        <dbReference type="EMBL" id="RIE14694.1"/>
    </source>
</evidence>
<comment type="subunit">
    <text evidence="3">The complex is composed of two ATP-binding proteins (PstB), two transmembrane proteins (PstC and PstA) and a solute-binding protein (PstS).</text>
</comment>
<dbReference type="GO" id="GO:0035435">
    <property type="term" value="P:phosphate ion transmembrane transport"/>
    <property type="evidence" value="ECO:0007669"/>
    <property type="project" value="InterPro"/>
</dbReference>
<evidence type="ECO:0000313" key="9">
    <source>
        <dbReference type="EMBL" id="RIE10094.1"/>
    </source>
</evidence>
<dbReference type="RefSeq" id="WP_119119326.1">
    <property type="nucleotide sequence ID" value="NZ_QXIT01000034.1"/>
</dbReference>
<evidence type="ECO:0000256" key="6">
    <source>
        <dbReference type="PIRNR" id="PIRNR002756"/>
    </source>
</evidence>
<dbReference type="PANTHER" id="PTHR42996:SF1">
    <property type="entry name" value="PHOSPHATE-BINDING PROTEIN PSTS"/>
    <property type="match status" value="1"/>
</dbReference>
<proteinExistence type="inferred from homology"/>
<dbReference type="NCBIfam" id="TIGR00975">
    <property type="entry name" value="3a0107s03"/>
    <property type="match status" value="1"/>
</dbReference>
<sequence length="354" mass="36563">MKNRRHISILLTILLTVALVASGCSPKGGSTTVKELSGAGATFPYPLYSKMFDTYASTTGVRVNYNSIGSGGGIKALTDKTVDFGASDAFLSDQEEAAMGAPVLHIPTCIGAVVLSYNLDGNPSLKLDGAVLAGIFLGKVVNWNDPAISALNPGISLPDLTITVVHRSDGSGTTSIFTSYLAAVSPSWKSTVGAGKSVSWPTGIGGKGNDGVAGMISQTKGSIGYIELVYAVQSKMPFASLKNAAGTFITASLTSSAAAGAVNLPDDLRVAIVNSPGKDAYPISSFTWILVYKEQNYVGRTLAQAQALKKLLTWILADGQSINEGLSYAKLPAPAVTKALALVNSMTYGGTTIP</sequence>
<reference evidence="11 12" key="1">
    <citation type="submission" date="2018-09" db="EMBL/GenBank/DDBJ databases">
        <title>Discovery and Ecogenomic Context for Candidatus Cryosericales, a Global Caldiserica Order Active in Thawing Permafrost.</title>
        <authorList>
            <person name="Martinez M.A."/>
            <person name="Woodcroft B.J."/>
            <person name="Ignacio Espinoza J.C."/>
            <person name="Zayed A."/>
            <person name="Singleton C.M."/>
            <person name="Boyd J."/>
            <person name="Li Y.-F."/>
            <person name="Purvine S."/>
            <person name="Maughan H."/>
            <person name="Hodgkins S.B."/>
            <person name="Anderson D."/>
            <person name="Sederholm M."/>
            <person name="Temperton B."/>
            <person name="Saleska S.R."/>
            <person name="Tyson G.W."/>
            <person name="Rich V.I."/>
        </authorList>
    </citation>
    <scope>NUCLEOTIDE SEQUENCE [LARGE SCALE GENOMIC DNA]</scope>
    <source>
        <strain evidence="10 12">SMC5</strain>
        <strain evidence="9 11">SMC6</strain>
    </source>
</reference>
<dbReference type="Pfam" id="PF12849">
    <property type="entry name" value="PBP_like_2"/>
    <property type="match status" value="1"/>
</dbReference>